<sequence length="73" mass="8476">MRLEIIIEPDDRPVLRLLLKKLQPGDQLILKTLPGHGVVKPRNRLSRALQRSHQKFNVTVDREIGRIICERTS</sequence>
<proteinExistence type="predicted"/>
<accession>A0A1T5CT57</accession>
<evidence type="ECO:0000313" key="1">
    <source>
        <dbReference type="EMBL" id="SKB62649.1"/>
    </source>
</evidence>
<organism evidence="1 2">
    <name type="scientific">Sphingopyxis flava</name>
    <dbReference type="NCBI Taxonomy" id="1507287"/>
    <lineage>
        <taxon>Bacteria</taxon>
        <taxon>Pseudomonadati</taxon>
        <taxon>Pseudomonadota</taxon>
        <taxon>Alphaproteobacteria</taxon>
        <taxon>Sphingomonadales</taxon>
        <taxon>Sphingomonadaceae</taxon>
        <taxon>Sphingopyxis</taxon>
    </lineage>
</organism>
<name>A0A1T5CT57_9SPHN</name>
<protein>
    <submittedName>
        <fullName evidence="1">Uncharacterized protein</fullName>
    </submittedName>
</protein>
<dbReference type="EMBL" id="FUYP01000011">
    <property type="protein sequence ID" value="SKB62649.1"/>
    <property type="molecule type" value="Genomic_DNA"/>
</dbReference>
<dbReference type="AlphaFoldDB" id="A0A1T5CT57"/>
<dbReference type="RefSeq" id="WP_079638698.1">
    <property type="nucleotide sequence ID" value="NZ_FUYP01000011.1"/>
</dbReference>
<gene>
    <name evidence="1" type="ORF">SAMN06295937_101193</name>
</gene>
<keyword evidence="2" id="KW-1185">Reference proteome</keyword>
<dbReference type="Proteomes" id="UP000190044">
    <property type="component" value="Unassembled WGS sequence"/>
</dbReference>
<reference evidence="2" key="1">
    <citation type="submission" date="2017-02" db="EMBL/GenBank/DDBJ databases">
        <authorList>
            <person name="Varghese N."/>
            <person name="Submissions S."/>
        </authorList>
    </citation>
    <scope>NUCLEOTIDE SEQUENCE [LARGE SCALE GENOMIC DNA]</scope>
    <source>
        <strain evidence="2">R11H</strain>
    </source>
</reference>
<evidence type="ECO:0000313" key="2">
    <source>
        <dbReference type="Proteomes" id="UP000190044"/>
    </source>
</evidence>